<evidence type="ECO:0000313" key="9">
    <source>
        <dbReference type="EMBL" id="KAK9930820.1"/>
    </source>
</evidence>
<dbReference type="InterPro" id="IPR040122">
    <property type="entry name" value="Importin_beta"/>
</dbReference>
<evidence type="ECO:0000256" key="4">
    <source>
        <dbReference type="ARBA" id="ARBA00022490"/>
    </source>
</evidence>
<keyword evidence="4" id="KW-0963">Cytoplasm</keyword>
<protein>
    <recommendedName>
        <fullName evidence="8">IPO4/5-like TPR repeats domain-containing protein</fullName>
    </recommendedName>
</protein>
<dbReference type="GO" id="GO:0005737">
    <property type="term" value="C:cytoplasm"/>
    <property type="evidence" value="ECO:0007669"/>
    <property type="project" value="UniProtKB-SubCell"/>
</dbReference>
<keyword evidence="6" id="KW-0653">Protein transport</keyword>
<keyword evidence="10" id="KW-1185">Reference proteome</keyword>
<dbReference type="Proteomes" id="UP001457282">
    <property type="component" value="Unassembled WGS sequence"/>
</dbReference>
<gene>
    <name evidence="9" type="ORF">M0R45_018129</name>
</gene>
<evidence type="ECO:0000256" key="6">
    <source>
        <dbReference type="ARBA" id="ARBA00022927"/>
    </source>
</evidence>
<dbReference type="SUPFAM" id="SSF48371">
    <property type="entry name" value="ARM repeat"/>
    <property type="match status" value="1"/>
</dbReference>
<evidence type="ECO:0000259" key="8">
    <source>
        <dbReference type="Pfam" id="PF25780"/>
    </source>
</evidence>
<keyword evidence="3" id="KW-0813">Transport</keyword>
<accession>A0AAW1X377</accession>
<sequence>MESEFSKELQTQAYGILSSNDVQPLETLFSHVFGSQEPQRSQAYTFLQCCKKHFPHLLFIKLFFLIRCSPMADNRSRSALVLRYVKICDLWPNLSLIAQNSMKTHFLVCLQEEVSLPTLRLLCGIVSEMGSEISKAGNEWPELIEYLLNSIQSDSEKFQQSALWVLAYLPKGYRPVVCEALVPSLEPLHSAILQALNSPNADIQVTAFGAVVSLIGLFSNANGRNWFNDLLRAMMVGLFNLLSHLKEEYACAAVNELIMLVMDEPQILKPYLNHLVLDMLNVLECQKVTDETKLFVGKFLLAMAEATDLVPMMRELPHGTMLRLLKTSMQLLLSIKDDNAWYNMESEQGENAGKMDVYKYGILNLRKLSTALGEKRILPICFELFLGHMEATEWKKRHAGISLLAVIAEECSDEMVMRKDCLDQVTAIILKSFKDPHPRVCWAAFNFMHQPTNLVQAMQILYHLRIVYALNAALDQQRNPRVKEQVVSALQYLLKNVPSDSLRMHTDLDTLLWKLQKEPQGSAALSTMW</sequence>
<dbReference type="GO" id="GO:0006606">
    <property type="term" value="P:protein import into nucleus"/>
    <property type="evidence" value="ECO:0007669"/>
    <property type="project" value="InterPro"/>
</dbReference>
<proteinExistence type="predicted"/>
<comment type="subcellular location">
    <subcellularLocation>
        <location evidence="2">Cytoplasm</location>
    </subcellularLocation>
    <subcellularLocation>
        <location evidence="1">Nucleus</location>
    </subcellularLocation>
</comment>
<evidence type="ECO:0000256" key="5">
    <source>
        <dbReference type="ARBA" id="ARBA00022737"/>
    </source>
</evidence>
<evidence type="ECO:0000256" key="1">
    <source>
        <dbReference type="ARBA" id="ARBA00004123"/>
    </source>
</evidence>
<keyword evidence="5" id="KW-0677">Repeat</keyword>
<organism evidence="9 10">
    <name type="scientific">Rubus argutus</name>
    <name type="common">Southern blackberry</name>
    <dbReference type="NCBI Taxonomy" id="59490"/>
    <lineage>
        <taxon>Eukaryota</taxon>
        <taxon>Viridiplantae</taxon>
        <taxon>Streptophyta</taxon>
        <taxon>Embryophyta</taxon>
        <taxon>Tracheophyta</taxon>
        <taxon>Spermatophyta</taxon>
        <taxon>Magnoliopsida</taxon>
        <taxon>eudicotyledons</taxon>
        <taxon>Gunneridae</taxon>
        <taxon>Pentapetalae</taxon>
        <taxon>rosids</taxon>
        <taxon>fabids</taxon>
        <taxon>Rosales</taxon>
        <taxon>Rosaceae</taxon>
        <taxon>Rosoideae</taxon>
        <taxon>Rosoideae incertae sedis</taxon>
        <taxon>Rubus</taxon>
    </lineage>
</organism>
<dbReference type="Pfam" id="PF25780">
    <property type="entry name" value="TPR_IPO5"/>
    <property type="match status" value="1"/>
</dbReference>
<evidence type="ECO:0000313" key="10">
    <source>
        <dbReference type="Proteomes" id="UP001457282"/>
    </source>
</evidence>
<dbReference type="PANTHER" id="PTHR10527">
    <property type="entry name" value="IMPORTIN BETA"/>
    <property type="match status" value="1"/>
</dbReference>
<dbReference type="InterPro" id="IPR016024">
    <property type="entry name" value="ARM-type_fold"/>
</dbReference>
<dbReference type="Gene3D" id="1.25.10.10">
    <property type="entry name" value="Leucine-rich Repeat Variant"/>
    <property type="match status" value="1"/>
</dbReference>
<comment type="caution">
    <text evidence="9">The sequence shown here is derived from an EMBL/GenBank/DDBJ whole genome shotgun (WGS) entry which is preliminary data.</text>
</comment>
<evidence type="ECO:0000256" key="7">
    <source>
        <dbReference type="ARBA" id="ARBA00023242"/>
    </source>
</evidence>
<keyword evidence="7" id="KW-0539">Nucleus</keyword>
<dbReference type="InterPro" id="IPR057672">
    <property type="entry name" value="TPR_IPO4/5"/>
</dbReference>
<name>A0AAW1X377_RUBAR</name>
<dbReference type="InterPro" id="IPR011989">
    <property type="entry name" value="ARM-like"/>
</dbReference>
<evidence type="ECO:0000256" key="2">
    <source>
        <dbReference type="ARBA" id="ARBA00004496"/>
    </source>
</evidence>
<reference evidence="9 10" key="1">
    <citation type="journal article" date="2023" name="G3 (Bethesda)">
        <title>A chromosome-length genome assembly and annotation of blackberry (Rubus argutus, cv. 'Hillquist').</title>
        <authorList>
            <person name="Bruna T."/>
            <person name="Aryal R."/>
            <person name="Dudchenko O."/>
            <person name="Sargent D.J."/>
            <person name="Mead D."/>
            <person name="Buti M."/>
            <person name="Cavallini A."/>
            <person name="Hytonen T."/>
            <person name="Andres J."/>
            <person name="Pham M."/>
            <person name="Weisz D."/>
            <person name="Mascagni F."/>
            <person name="Usai G."/>
            <person name="Natali L."/>
            <person name="Bassil N."/>
            <person name="Fernandez G.E."/>
            <person name="Lomsadze A."/>
            <person name="Armour M."/>
            <person name="Olukolu B."/>
            <person name="Poorten T."/>
            <person name="Britton C."/>
            <person name="Davik J."/>
            <person name="Ashrafi H."/>
            <person name="Aiden E.L."/>
            <person name="Borodovsky M."/>
            <person name="Worthington M."/>
        </authorList>
    </citation>
    <scope>NUCLEOTIDE SEQUENCE [LARGE SCALE GENOMIC DNA]</scope>
    <source>
        <strain evidence="9">PI 553951</strain>
    </source>
</reference>
<feature type="domain" description="IPO4/5-like TPR repeats" evidence="8">
    <location>
        <begin position="122"/>
        <end position="276"/>
    </location>
</feature>
<dbReference type="EMBL" id="JBEDUW010000004">
    <property type="protein sequence ID" value="KAK9930820.1"/>
    <property type="molecule type" value="Genomic_DNA"/>
</dbReference>
<dbReference type="AlphaFoldDB" id="A0AAW1X377"/>
<evidence type="ECO:0000256" key="3">
    <source>
        <dbReference type="ARBA" id="ARBA00022448"/>
    </source>
</evidence>